<name>A0A2U8GIG0_PEDDU</name>
<reference evidence="1" key="1">
    <citation type="journal article" date="2018" name="Am. J. Bot.">
        <title>Organellar phylogenomics inform systematics in the green algal family Hydrodictyaceae (Chlorophyceae) and provide clues to the complex evolutionary history of plastid genomes in the green algal tree of life.</title>
        <authorList>
            <person name="McManus H.A."/>
            <person name="Fucikova K."/>
            <person name="Lewis P.O."/>
            <person name="Lewis L.A."/>
            <person name="Karol K.G."/>
        </authorList>
    </citation>
    <scope>NUCLEOTIDE SEQUENCE</scope>
</reference>
<accession>A0A2U8GIG0</accession>
<sequence>MLFYFVNKNCPIFCSCSFSFEAHRFFASSLVAQALRSAKKKKRRIKSAIKDCCLFLHMLSIREVKKTMHTELKASLLQSVCVIKYSKLQRLTKNSLIEETAQTASF</sequence>
<protein>
    <submittedName>
        <fullName evidence="1">Uncharacterized protein</fullName>
    </submittedName>
</protein>
<keyword evidence="1" id="KW-0150">Chloroplast</keyword>
<dbReference type="EMBL" id="MF276980">
    <property type="protein sequence ID" value="AWI68455.1"/>
    <property type="molecule type" value="Genomic_DNA"/>
</dbReference>
<keyword evidence="1" id="KW-0934">Plastid</keyword>
<geneLocation type="chloroplast" evidence="1"/>
<organism evidence="1">
    <name type="scientific">Pediastrum duplex</name>
    <name type="common">Green alga</name>
    <dbReference type="NCBI Taxonomy" id="3105"/>
    <lineage>
        <taxon>Eukaryota</taxon>
        <taxon>Viridiplantae</taxon>
        <taxon>Chlorophyta</taxon>
        <taxon>core chlorophytes</taxon>
        <taxon>Chlorophyceae</taxon>
        <taxon>CS clade</taxon>
        <taxon>Sphaeropleales</taxon>
        <taxon>Hydrodictyaceae</taxon>
        <taxon>Pediastrum</taxon>
    </lineage>
</organism>
<evidence type="ECO:0000313" key="1">
    <source>
        <dbReference type="EMBL" id="AWI68455.1"/>
    </source>
</evidence>
<dbReference type="AlphaFoldDB" id="A0A2U8GIG0"/>
<proteinExistence type="predicted"/>